<evidence type="ECO:0000313" key="4">
    <source>
        <dbReference type="EMBL" id="KAK3400554.1"/>
    </source>
</evidence>
<dbReference type="EMBL" id="JAUTDP010000003">
    <property type="protein sequence ID" value="KAK3400554.1"/>
    <property type="molecule type" value="Genomic_DNA"/>
</dbReference>
<feature type="compositionally biased region" description="Basic and acidic residues" evidence="1">
    <location>
        <begin position="228"/>
        <end position="244"/>
    </location>
</feature>
<protein>
    <recommendedName>
        <fullName evidence="6">VanZ-like domain-containing protein</fullName>
    </recommendedName>
</protein>
<feature type="chain" id="PRO_5042022225" description="VanZ-like domain-containing protein" evidence="3">
    <location>
        <begin position="22"/>
        <end position="244"/>
    </location>
</feature>
<dbReference type="PANTHER" id="PTHR28008">
    <property type="entry name" value="DOMAIN PROTEIN, PUTATIVE (AFU_ORTHOLOGUE AFUA_3G10980)-RELATED"/>
    <property type="match status" value="1"/>
</dbReference>
<feature type="transmembrane region" description="Helical" evidence="2">
    <location>
        <begin position="37"/>
        <end position="55"/>
    </location>
</feature>
<keyword evidence="3" id="KW-0732">Signal</keyword>
<keyword evidence="2" id="KW-0472">Membrane</keyword>
<organism evidence="4 5">
    <name type="scientific">Sordaria brevicollis</name>
    <dbReference type="NCBI Taxonomy" id="83679"/>
    <lineage>
        <taxon>Eukaryota</taxon>
        <taxon>Fungi</taxon>
        <taxon>Dikarya</taxon>
        <taxon>Ascomycota</taxon>
        <taxon>Pezizomycotina</taxon>
        <taxon>Sordariomycetes</taxon>
        <taxon>Sordariomycetidae</taxon>
        <taxon>Sordariales</taxon>
        <taxon>Sordariaceae</taxon>
        <taxon>Sordaria</taxon>
    </lineage>
</organism>
<evidence type="ECO:0000256" key="1">
    <source>
        <dbReference type="SAM" id="MobiDB-lite"/>
    </source>
</evidence>
<reference evidence="4" key="1">
    <citation type="journal article" date="2023" name="Mol. Phylogenet. Evol.">
        <title>Genome-scale phylogeny and comparative genomics of the fungal order Sordariales.</title>
        <authorList>
            <person name="Hensen N."/>
            <person name="Bonometti L."/>
            <person name="Westerberg I."/>
            <person name="Brannstrom I.O."/>
            <person name="Guillou S."/>
            <person name="Cros-Aarteil S."/>
            <person name="Calhoun S."/>
            <person name="Haridas S."/>
            <person name="Kuo A."/>
            <person name="Mondo S."/>
            <person name="Pangilinan J."/>
            <person name="Riley R."/>
            <person name="LaButti K."/>
            <person name="Andreopoulos B."/>
            <person name="Lipzen A."/>
            <person name="Chen C."/>
            <person name="Yan M."/>
            <person name="Daum C."/>
            <person name="Ng V."/>
            <person name="Clum A."/>
            <person name="Steindorff A."/>
            <person name="Ohm R.A."/>
            <person name="Martin F."/>
            <person name="Silar P."/>
            <person name="Natvig D.O."/>
            <person name="Lalanne C."/>
            <person name="Gautier V."/>
            <person name="Ament-Velasquez S.L."/>
            <person name="Kruys A."/>
            <person name="Hutchinson M.I."/>
            <person name="Powell A.J."/>
            <person name="Barry K."/>
            <person name="Miller A.N."/>
            <person name="Grigoriev I.V."/>
            <person name="Debuchy R."/>
            <person name="Gladieux P."/>
            <person name="Hiltunen Thoren M."/>
            <person name="Johannesson H."/>
        </authorList>
    </citation>
    <scope>NUCLEOTIDE SEQUENCE</scope>
    <source>
        <strain evidence="4">FGSC 1904</strain>
    </source>
</reference>
<gene>
    <name evidence="4" type="ORF">B0T20DRAFT_371083</name>
</gene>
<evidence type="ECO:0000313" key="5">
    <source>
        <dbReference type="Proteomes" id="UP001281003"/>
    </source>
</evidence>
<keyword evidence="5" id="KW-1185">Reference proteome</keyword>
<reference evidence="4" key="2">
    <citation type="submission" date="2023-07" db="EMBL/GenBank/DDBJ databases">
        <authorList>
            <consortium name="Lawrence Berkeley National Laboratory"/>
            <person name="Haridas S."/>
            <person name="Hensen N."/>
            <person name="Bonometti L."/>
            <person name="Westerberg I."/>
            <person name="Brannstrom I.O."/>
            <person name="Guillou S."/>
            <person name="Cros-Aarteil S."/>
            <person name="Calhoun S."/>
            <person name="Kuo A."/>
            <person name="Mondo S."/>
            <person name="Pangilinan J."/>
            <person name="Riley R."/>
            <person name="LaButti K."/>
            <person name="Andreopoulos B."/>
            <person name="Lipzen A."/>
            <person name="Chen C."/>
            <person name="Yanf M."/>
            <person name="Daum C."/>
            <person name="Ng V."/>
            <person name="Clum A."/>
            <person name="Steindorff A."/>
            <person name="Ohm R."/>
            <person name="Martin F."/>
            <person name="Silar P."/>
            <person name="Natvig D."/>
            <person name="Lalanne C."/>
            <person name="Gautier V."/>
            <person name="Ament-velasquez S.L."/>
            <person name="Kruys A."/>
            <person name="Hutchinson M.I."/>
            <person name="Powell A.J."/>
            <person name="Barry K."/>
            <person name="Miller A.N."/>
            <person name="Grigoriev I.V."/>
            <person name="Debuchy R."/>
            <person name="Gladieux P."/>
            <person name="Thoren M.H."/>
            <person name="Johannesson H."/>
        </authorList>
    </citation>
    <scope>NUCLEOTIDE SEQUENCE</scope>
    <source>
        <strain evidence="4">FGSC 1904</strain>
    </source>
</reference>
<feature type="transmembrane region" description="Helical" evidence="2">
    <location>
        <begin position="96"/>
        <end position="114"/>
    </location>
</feature>
<keyword evidence="2" id="KW-0812">Transmembrane</keyword>
<evidence type="ECO:0000256" key="3">
    <source>
        <dbReference type="SAM" id="SignalP"/>
    </source>
</evidence>
<feature type="signal peptide" evidence="3">
    <location>
        <begin position="1"/>
        <end position="21"/>
    </location>
</feature>
<accession>A0AAE0UEK7</accession>
<dbReference type="PANTHER" id="PTHR28008:SF1">
    <property type="entry name" value="DOMAIN PROTEIN, PUTATIVE (AFU_ORTHOLOGUE AFUA_3G10980)-RELATED"/>
    <property type="match status" value="1"/>
</dbReference>
<name>A0AAE0UEK7_SORBR</name>
<feature type="compositionally biased region" description="Acidic residues" evidence="1">
    <location>
        <begin position="200"/>
        <end position="216"/>
    </location>
</feature>
<keyword evidence="2" id="KW-1133">Transmembrane helix</keyword>
<dbReference type="NCBIfam" id="NF037970">
    <property type="entry name" value="vanZ_1"/>
    <property type="match status" value="1"/>
</dbReference>
<comment type="caution">
    <text evidence="4">The sequence shown here is derived from an EMBL/GenBank/DDBJ whole genome shotgun (WGS) entry which is preliminary data.</text>
</comment>
<evidence type="ECO:0000256" key="2">
    <source>
        <dbReference type="SAM" id="Phobius"/>
    </source>
</evidence>
<feature type="transmembrane region" description="Helical" evidence="2">
    <location>
        <begin position="62"/>
        <end position="84"/>
    </location>
</feature>
<evidence type="ECO:0008006" key="6">
    <source>
        <dbReference type="Google" id="ProtNLM"/>
    </source>
</evidence>
<feature type="region of interest" description="Disordered" evidence="1">
    <location>
        <begin position="200"/>
        <end position="244"/>
    </location>
</feature>
<dbReference type="AlphaFoldDB" id="A0AAE0UEK7"/>
<sequence length="244" mass="26262">MRIRMPFAGIFASLLLLSAYAGLSSLHMPQSTLLNDKTLHFLVFFLLTISFYWILDTTRRRILHLTLSIVTLGMGVGSEFLQAAIPNGREFDAYDILANLVGSLMGLGLCGWYHKRMLERRRVRKYTAVPTGEDGEEVPLPGEGELDLELGEGVVRRSGEHEEGVVASPSAGVSPAAAAAAAPVTTAQAKNMSLEEELDNWDENAVDAWDDEDDGDVGGAGAGGKSAEAAKDIAPAKKRSDKDD</sequence>
<dbReference type="Proteomes" id="UP001281003">
    <property type="component" value="Unassembled WGS sequence"/>
</dbReference>
<proteinExistence type="predicted"/>